<dbReference type="OrthoDB" id="1740441at2759"/>
<dbReference type="PANTHER" id="PTHR33116:SF78">
    <property type="entry name" value="OS12G0587133 PROTEIN"/>
    <property type="match status" value="1"/>
</dbReference>
<dbReference type="Proteomes" id="UP000239757">
    <property type="component" value="Unassembled WGS sequence"/>
</dbReference>
<dbReference type="PANTHER" id="PTHR33116">
    <property type="entry name" value="REVERSE TRANSCRIPTASE ZINC-BINDING DOMAIN-CONTAINING PROTEIN-RELATED-RELATED"/>
    <property type="match status" value="1"/>
</dbReference>
<gene>
    <name evidence="1" type="ORF">GOBAR_AA01196</name>
</gene>
<sequence length="103" mass="11612">MVTMRSVLSTFGMYSGYKDYVSNLGMYLDVPLLHKRVTKATFQYFISNMRQKLAGWKGKTLSLAGRITLAKAVLAAIPIYAVQFAVIPESVSLEMQKIIRNFI</sequence>
<evidence type="ECO:0000313" key="1">
    <source>
        <dbReference type="EMBL" id="PPS19397.1"/>
    </source>
</evidence>
<organism evidence="1 2">
    <name type="scientific">Gossypium barbadense</name>
    <name type="common">Sea Island cotton</name>
    <name type="synonym">Hibiscus barbadensis</name>
    <dbReference type="NCBI Taxonomy" id="3634"/>
    <lineage>
        <taxon>Eukaryota</taxon>
        <taxon>Viridiplantae</taxon>
        <taxon>Streptophyta</taxon>
        <taxon>Embryophyta</taxon>
        <taxon>Tracheophyta</taxon>
        <taxon>Spermatophyta</taxon>
        <taxon>Magnoliopsida</taxon>
        <taxon>eudicotyledons</taxon>
        <taxon>Gunneridae</taxon>
        <taxon>Pentapetalae</taxon>
        <taxon>rosids</taxon>
        <taxon>malvids</taxon>
        <taxon>Malvales</taxon>
        <taxon>Malvaceae</taxon>
        <taxon>Malvoideae</taxon>
        <taxon>Gossypium</taxon>
    </lineage>
</organism>
<dbReference type="EMBL" id="KZ662769">
    <property type="protein sequence ID" value="PPS19397.1"/>
    <property type="molecule type" value="Genomic_DNA"/>
</dbReference>
<reference evidence="1 2" key="1">
    <citation type="submission" date="2015-01" db="EMBL/GenBank/DDBJ databases">
        <title>Genome of allotetraploid Gossypium barbadense reveals genomic plasticity and fiber elongation in cotton evolution.</title>
        <authorList>
            <person name="Chen X."/>
            <person name="Liu X."/>
            <person name="Zhao B."/>
            <person name="Zheng H."/>
            <person name="Hu Y."/>
            <person name="Lu G."/>
            <person name="Yang C."/>
            <person name="Chen J."/>
            <person name="Shan C."/>
            <person name="Zhang L."/>
            <person name="Zhou Y."/>
            <person name="Wang L."/>
            <person name="Guo W."/>
            <person name="Bai Y."/>
            <person name="Ruan J."/>
            <person name="Shangguan X."/>
            <person name="Mao Y."/>
            <person name="Jiang J."/>
            <person name="Zhu Y."/>
            <person name="Lei J."/>
            <person name="Kang H."/>
            <person name="Chen S."/>
            <person name="He X."/>
            <person name="Wang R."/>
            <person name="Wang Y."/>
            <person name="Chen J."/>
            <person name="Wang L."/>
            <person name="Yu S."/>
            <person name="Wang B."/>
            <person name="Wei J."/>
            <person name="Song S."/>
            <person name="Lu X."/>
            <person name="Gao Z."/>
            <person name="Gu W."/>
            <person name="Deng X."/>
            <person name="Ma D."/>
            <person name="Wang S."/>
            <person name="Liang W."/>
            <person name="Fang L."/>
            <person name="Cai C."/>
            <person name="Zhu X."/>
            <person name="Zhou B."/>
            <person name="Zhang Y."/>
            <person name="Chen Z."/>
            <person name="Xu S."/>
            <person name="Zhu R."/>
            <person name="Wang S."/>
            <person name="Zhang T."/>
            <person name="Zhao G."/>
        </authorList>
    </citation>
    <scope>NUCLEOTIDE SEQUENCE [LARGE SCALE GENOMIC DNA]</scope>
    <source>
        <strain evidence="2">cv. Xinhai21</strain>
        <tissue evidence="1">Leaf</tissue>
    </source>
</reference>
<dbReference type="AlphaFoldDB" id="A0A2P5YUX0"/>
<proteinExistence type="predicted"/>
<evidence type="ECO:0008006" key="3">
    <source>
        <dbReference type="Google" id="ProtNLM"/>
    </source>
</evidence>
<name>A0A2P5YUX0_GOSBA</name>
<evidence type="ECO:0000313" key="2">
    <source>
        <dbReference type="Proteomes" id="UP000239757"/>
    </source>
</evidence>
<protein>
    <recommendedName>
        <fullName evidence="3">Reverse transcriptase domain-containing protein</fullName>
    </recommendedName>
</protein>
<accession>A0A2P5YUX0</accession>